<dbReference type="Pfam" id="PF04230">
    <property type="entry name" value="PS_pyruv_trans"/>
    <property type="match status" value="1"/>
</dbReference>
<dbReference type="GO" id="GO:0016740">
    <property type="term" value="F:transferase activity"/>
    <property type="evidence" value="ECO:0007669"/>
    <property type="project" value="UniProtKB-KW"/>
</dbReference>
<keyword evidence="3" id="KW-1185">Reference proteome</keyword>
<dbReference type="KEGG" id="swo:Swol_0123"/>
<gene>
    <name evidence="2" type="ordered locus">Swol_0123</name>
</gene>
<evidence type="ECO:0000259" key="1">
    <source>
        <dbReference type="Pfam" id="PF04230"/>
    </source>
</evidence>
<protein>
    <submittedName>
        <fullName evidence="2">Polysaccharide pyruvyl transferase</fullName>
    </submittedName>
</protein>
<dbReference type="PANTHER" id="PTHR36836">
    <property type="entry name" value="COLANIC ACID BIOSYNTHESIS PROTEIN WCAK"/>
    <property type="match status" value="1"/>
</dbReference>
<dbReference type="PANTHER" id="PTHR36836:SF1">
    <property type="entry name" value="COLANIC ACID BIOSYNTHESIS PROTEIN WCAK"/>
    <property type="match status" value="1"/>
</dbReference>
<evidence type="ECO:0000313" key="2">
    <source>
        <dbReference type="EMBL" id="ABI67478.1"/>
    </source>
</evidence>
<reference evidence="3" key="1">
    <citation type="journal article" date="2010" name="Environ. Microbiol.">
        <title>The genome of Syntrophomonas wolfei: new insights into syntrophic metabolism and biohydrogen production.</title>
        <authorList>
            <person name="Sieber J.R."/>
            <person name="Sims D.R."/>
            <person name="Han C."/>
            <person name="Kim E."/>
            <person name="Lykidis A."/>
            <person name="Lapidus A.L."/>
            <person name="McDonnald E."/>
            <person name="Rohlin L."/>
            <person name="Culley D.E."/>
            <person name="Gunsalus R."/>
            <person name="McInerney M.J."/>
        </authorList>
    </citation>
    <scope>NUCLEOTIDE SEQUENCE [LARGE SCALE GENOMIC DNA]</scope>
    <source>
        <strain evidence="3">DSM 2245B / Goettingen</strain>
    </source>
</reference>
<dbReference type="InterPro" id="IPR019896">
    <property type="entry name" value="Polysacch_pyruvyl_Trfase_CsaB"/>
</dbReference>
<dbReference type="NCBIfam" id="TIGR03609">
    <property type="entry name" value="S_layer_CsaB"/>
    <property type="match status" value="1"/>
</dbReference>
<proteinExistence type="predicted"/>
<keyword evidence="2" id="KW-0808">Transferase</keyword>
<sequence>MRIALSGYYGFDNAGDEALLSAITSTIKKLEPAADFVVFSGHPRRTSFLHGIRAVYYLHPGQLLRELFRADLLISGGGSIFQDITSARSLPYYISVVALAKFLGKPVIFYAQGVGPINRSLSKFLMRLVGNRVDLITLRDYDSAVYLERLGVSRPPMIITSDPVFSLQPEPGEREDMDNLLQEMGLRGQVLIGVAVRQWLALEGYQEALARVLDEVAERGCRILFIPMAYPEDIPAARKVMNLMKNDAWLLERHLGAREHLALIAHLDIMIGMRLHALIFAASQGVPFVGISYDPKVEAFLKLFAMKPLPLAYEGMKAEIERVLEDDEWREQIRKRAGEMREKSVENARLALSLLR</sequence>
<dbReference type="eggNOG" id="COG2327">
    <property type="taxonomic scope" value="Bacteria"/>
</dbReference>
<feature type="domain" description="Polysaccharide pyruvyl transferase" evidence="1">
    <location>
        <begin position="13"/>
        <end position="295"/>
    </location>
</feature>
<dbReference type="Proteomes" id="UP000001968">
    <property type="component" value="Chromosome"/>
</dbReference>
<dbReference type="OrthoDB" id="3199616at2"/>
<name>Q0B0M6_SYNWW</name>
<dbReference type="AlphaFoldDB" id="Q0B0M6"/>
<dbReference type="EMBL" id="CP000448">
    <property type="protein sequence ID" value="ABI67478.1"/>
    <property type="molecule type" value="Genomic_DNA"/>
</dbReference>
<organism evidence="2 3">
    <name type="scientific">Syntrophomonas wolfei subsp. wolfei (strain DSM 2245B / Goettingen)</name>
    <dbReference type="NCBI Taxonomy" id="335541"/>
    <lineage>
        <taxon>Bacteria</taxon>
        <taxon>Bacillati</taxon>
        <taxon>Bacillota</taxon>
        <taxon>Clostridia</taxon>
        <taxon>Eubacteriales</taxon>
        <taxon>Syntrophomonadaceae</taxon>
        <taxon>Syntrophomonas</taxon>
    </lineage>
</organism>
<dbReference type="RefSeq" id="WP_011639589.1">
    <property type="nucleotide sequence ID" value="NC_008346.1"/>
</dbReference>
<evidence type="ECO:0000313" key="3">
    <source>
        <dbReference type="Proteomes" id="UP000001968"/>
    </source>
</evidence>
<dbReference type="Gene3D" id="3.40.50.2000">
    <property type="entry name" value="Glycogen Phosphorylase B"/>
    <property type="match status" value="1"/>
</dbReference>
<dbReference type="InterPro" id="IPR007345">
    <property type="entry name" value="Polysacch_pyruvyl_Trfase"/>
</dbReference>
<dbReference type="SUPFAM" id="SSF53756">
    <property type="entry name" value="UDP-Glycosyltransferase/glycogen phosphorylase"/>
    <property type="match status" value="1"/>
</dbReference>
<dbReference type="STRING" id="335541.Swol_0123"/>
<accession>Q0B0M6</accession>
<dbReference type="HOGENOM" id="CLU_039510_0_1_9"/>